<evidence type="ECO:0000313" key="1">
    <source>
        <dbReference type="EMBL" id="KAF2821671.1"/>
    </source>
</evidence>
<dbReference type="PANTHER" id="PTHR24148:SF64">
    <property type="entry name" value="HETEROKARYON INCOMPATIBILITY DOMAIN-CONTAINING PROTEIN"/>
    <property type="match status" value="1"/>
</dbReference>
<dbReference type="OrthoDB" id="3774852at2759"/>
<gene>
    <name evidence="1" type="ORF">CC86DRAFT_99272</name>
</gene>
<proteinExistence type="predicted"/>
<accession>A0A6A6ZKQ2</accession>
<keyword evidence="2" id="KW-1185">Reference proteome</keyword>
<reference evidence="1" key="1">
    <citation type="journal article" date="2020" name="Stud. Mycol.">
        <title>101 Dothideomycetes genomes: a test case for predicting lifestyles and emergence of pathogens.</title>
        <authorList>
            <person name="Haridas S."/>
            <person name="Albert R."/>
            <person name="Binder M."/>
            <person name="Bloem J."/>
            <person name="Labutti K."/>
            <person name="Salamov A."/>
            <person name="Andreopoulos B."/>
            <person name="Baker S."/>
            <person name="Barry K."/>
            <person name="Bills G."/>
            <person name="Bluhm B."/>
            <person name="Cannon C."/>
            <person name="Castanera R."/>
            <person name="Culley D."/>
            <person name="Daum C."/>
            <person name="Ezra D."/>
            <person name="Gonzalez J."/>
            <person name="Henrissat B."/>
            <person name="Kuo A."/>
            <person name="Liang C."/>
            <person name="Lipzen A."/>
            <person name="Lutzoni F."/>
            <person name="Magnuson J."/>
            <person name="Mondo S."/>
            <person name="Nolan M."/>
            <person name="Ohm R."/>
            <person name="Pangilinan J."/>
            <person name="Park H.-J."/>
            <person name="Ramirez L."/>
            <person name="Alfaro M."/>
            <person name="Sun H."/>
            <person name="Tritt A."/>
            <person name="Yoshinaga Y."/>
            <person name="Zwiers L.-H."/>
            <person name="Turgeon B."/>
            <person name="Goodwin S."/>
            <person name="Spatafora J."/>
            <person name="Crous P."/>
            <person name="Grigoriev I."/>
        </authorList>
    </citation>
    <scope>NUCLEOTIDE SEQUENCE</scope>
    <source>
        <strain evidence="1">CBS 113818</strain>
    </source>
</reference>
<dbReference type="Pfam" id="PF26639">
    <property type="entry name" value="Het-6_barrel"/>
    <property type="match status" value="1"/>
</dbReference>
<name>A0A6A6ZKQ2_9PLEO</name>
<dbReference type="EMBL" id="MU006236">
    <property type="protein sequence ID" value="KAF2821671.1"/>
    <property type="molecule type" value="Genomic_DNA"/>
</dbReference>
<dbReference type="InterPro" id="IPR052895">
    <property type="entry name" value="HetReg/Transcr_Mod"/>
</dbReference>
<protein>
    <recommendedName>
        <fullName evidence="3">Heterokaryon incompatibility domain-containing protein</fullName>
    </recommendedName>
</protein>
<evidence type="ECO:0000313" key="2">
    <source>
        <dbReference type="Proteomes" id="UP000799424"/>
    </source>
</evidence>
<organism evidence="1 2">
    <name type="scientific">Ophiobolus disseminans</name>
    <dbReference type="NCBI Taxonomy" id="1469910"/>
    <lineage>
        <taxon>Eukaryota</taxon>
        <taxon>Fungi</taxon>
        <taxon>Dikarya</taxon>
        <taxon>Ascomycota</taxon>
        <taxon>Pezizomycotina</taxon>
        <taxon>Dothideomycetes</taxon>
        <taxon>Pleosporomycetidae</taxon>
        <taxon>Pleosporales</taxon>
        <taxon>Pleosporineae</taxon>
        <taxon>Phaeosphaeriaceae</taxon>
        <taxon>Ophiobolus</taxon>
    </lineage>
</organism>
<evidence type="ECO:0008006" key="3">
    <source>
        <dbReference type="Google" id="ProtNLM"/>
    </source>
</evidence>
<dbReference type="AlphaFoldDB" id="A0A6A6ZKQ2"/>
<dbReference type="PANTHER" id="PTHR24148">
    <property type="entry name" value="ANKYRIN REPEAT DOMAIN-CONTAINING PROTEIN 39 HOMOLOG-RELATED"/>
    <property type="match status" value="1"/>
</dbReference>
<sequence length="370" mass="41261">MWLGHKYQYITNELNECTGWACAIYMAKFHENIISQQHVTQALDEMILVTQDFKKAELRDGVYAVLGLLTKNNPLDDRHAALLKVDYAKPIPDVLRDATRYALIESGTLWLLGWPGCGLPDENIGDGFPTWAVQADQSLNTKKPQSVQHWAWACSGLEPSSLLADTSYGLNVLLGEGFIADRALETTTTWDGCFSDCEGYCRWLALATKLGRQRYKQETSGDPEDNYLSMAFTFMAGGTTSGRPAQLADVAGFRDYLDNLSIHDDTLSTGDKMEQCIQELRKTSHGARADCRHRRFFITAEGRMGIGPRSMRADDLIVILRGGRLPFILRGNGAGGYWLVGGAYVHGIMNGEAVQEWKARNEPEKIFHIV</sequence>
<dbReference type="Proteomes" id="UP000799424">
    <property type="component" value="Unassembled WGS sequence"/>
</dbReference>